<dbReference type="AlphaFoldDB" id="A0A2J6T2S1"/>
<dbReference type="GeneID" id="36581567"/>
<accession>A0A2J6T2S1</accession>
<dbReference type="RefSeq" id="XP_024734213.1">
    <property type="nucleotide sequence ID" value="XM_024873487.1"/>
</dbReference>
<protein>
    <submittedName>
        <fullName evidence="1">Uncharacterized protein</fullName>
    </submittedName>
</protein>
<dbReference type="OrthoDB" id="4966402at2759"/>
<organism evidence="1 2">
    <name type="scientific">Hyaloscypha bicolor E</name>
    <dbReference type="NCBI Taxonomy" id="1095630"/>
    <lineage>
        <taxon>Eukaryota</taxon>
        <taxon>Fungi</taxon>
        <taxon>Dikarya</taxon>
        <taxon>Ascomycota</taxon>
        <taxon>Pezizomycotina</taxon>
        <taxon>Leotiomycetes</taxon>
        <taxon>Helotiales</taxon>
        <taxon>Hyaloscyphaceae</taxon>
        <taxon>Hyaloscypha</taxon>
        <taxon>Hyaloscypha bicolor</taxon>
    </lineage>
</organism>
<keyword evidence="2" id="KW-1185">Reference proteome</keyword>
<evidence type="ECO:0000313" key="2">
    <source>
        <dbReference type="Proteomes" id="UP000235371"/>
    </source>
</evidence>
<proteinExistence type="predicted"/>
<dbReference type="EMBL" id="KZ613847">
    <property type="protein sequence ID" value="PMD57309.1"/>
    <property type="molecule type" value="Genomic_DNA"/>
</dbReference>
<name>A0A2J6T2S1_9HELO</name>
<gene>
    <name evidence="1" type="ORF">K444DRAFT_51226</name>
</gene>
<reference evidence="1 2" key="1">
    <citation type="submission" date="2016-04" db="EMBL/GenBank/DDBJ databases">
        <title>A degradative enzymes factory behind the ericoid mycorrhizal symbiosis.</title>
        <authorList>
            <consortium name="DOE Joint Genome Institute"/>
            <person name="Martino E."/>
            <person name="Morin E."/>
            <person name="Grelet G."/>
            <person name="Kuo A."/>
            <person name="Kohler A."/>
            <person name="Daghino S."/>
            <person name="Barry K."/>
            <person name="Choi C."/>
            <person name="Cichocki N."/>
            <person name="Clum A."/>
            <person name="Copeland A."/>
            <person name="Hainaut M."/>
            <person name="Haridas S."/>
            <person name="Labutti K."/>
            <person name="Lindquist E."/>
            <person name="Lipzen A."/>
            <person name="Khouja H.-R."/>
            <person name="Murat C."/>
            <person name="Ohm R."/>
            <person name="Olson A."/>
            <person name="Spatafora J."/>
            <person name="Veneault-Fourrey C."/>
            <person name="Henrissat B."/>
            <person name="Grigoriev I."/>
            <person name="Martin F."/>
            <person name="Perotto S."/>
        </authorList>
    </citation>
    <scope>NUCLEOTIDE SEQUENCE [LARGE SCALE GENOMIC DNA]</scope>
    <source>
        <strain evidence="1 2">E</strain>
    </source>
</reference>
<sequence>MCDWEEFQFVCGHNSSRLLSYCHFARTDPYHQCFGVKVIKHTWVQNVACQPCIDATRAAAMKRAARGGR</sequence>
<dbReference type="InParanoid" id="A0A2J6T2S1"/>
<dbReference type="Proteomes" id="UP000235371">
    <property type="component" value="Unassembled WGS sequence"/>
</dbReference>
<evidence type="ECO:0000313" key="1">
    <source>
        <dbReference type="EMBL" id="PMD57309.1"/>
    </source>
</evidence>